<sequence>MAEIHQLILTHGIEEARRQAASAHERAVVEAAYQVLAEETESIGFTYSGFALTSLPHKEQQEMVWRREGHNLTLVLQSGTDRLGKTIGLPYGSYARFILLFLQSEAVKTGSREIELGRSMQVWLGRMGLSIGGNSYRIVKEQAKRISVCRLTFFGMNGDQEVLRNGGFVEGAITMTGISTSPDQPSLWQDKVRLDEAFYKALREHPVPVSEGALKAIGPRSMSIDVYIWLAYRLHALKRDTDVSWSALYSQFGAGFKRLRAFRAQFLESLQLSLAAYPEARVTVSETGVTLHPSRPAIAKL</sequence>
<dbReference type="EMBL" id="JAEUXJ010000017">
    <property type="protein sequence ID" value="MBL6458692.1"/>
    <property type="molecule type" value="Genomic_DNA"/>
</dbReference>
<organism evidence="1 2">
    <name type="scientific">Belnapia mucosa</name>
    <dbReference type="NCBI Taxonomy" id="2804532"/>
    <lineage>
        <taxon>Bacteria</taxon>
        <taxon>Pseudomonadati</taxon>
        <taxon>Pseudomonadota</taxon>
        <taxon>Alphaproteobacteria</taxon>
        <taxon>Acetobacterales</taxon>
        <taxon>Roseomonadaceae</taxon>
        <taxon>Belnapia</taxon>
    </lineage>
</organism>
<evidence type="ECO:0000313" key="1">
    <source>
        <dbReference type="EMBL" id="MBL6458692.1"/>
    </source>
</evidence>
<name>A0ABS1VBJ2_9PROT</name>
<comment type="caution">
    <text evidence="1">The sequence shown here is derived from an EMBL/GenBank/DDBJ whole genome shotgun (WGS) entry which is preliminary data.</text>
</comment>
<accession>A0ABS1VBJ2</accession>
<gene>
    <name evidence="1" type="ORF">JMJ55_25475</name>
</gene>
<dbReference type="RefSeq" id="WP_202828434.1">
    <property type="nucleotide sequence ID" value="NZ_JAEUXJ010000017.1"/>
</dbReference>
<keyword evidence="2" id="KW-1185">Reference proteome</keyword>
<dbReference type="InterPro" id="IPR006881">
    <property type="entry name" value="RepA_C"/>
</dbReference>
<dbReference type="Pfam" id="PF04796">
    <property type="entry name" value="RepA_C"/>
    <property type="match status" value="1"/>
</dbReference>
<dbReference type="Proteomes" id="UP000606490">
    <property type="component" value="Unassembled WGS sequence"/>
</dbReference>
<evidence type="ECO:0000313" key="2">
    <source>
        <dbReference type="Proteomes" id="UP000606490"/>
    </source>
</evidence>
<proteinExistence type="predicted"/>
<reference evidence="1 2" key="1">
    <citation type="submission" date="2021-01" db="EMBL/GenBank/DDBJ databases">
        <title>Belnapia mucosa sp. nov. and Belnapia arida sp. nov., isolated from the Tabernas Desert (Almeria, Spain).</title>
        <authorList>
            <person name="Molina-Menor E."/>
            <person name="Vidal-Verdu A."/>
            <person name="Calonge A."/>
            <person name="Satari L."/>
            <person name="Pereto Magraner J."/>
            <person name="Porcar Miralles M."/>
        </authorList>
    </citation>
    <scope>NUCLEOTIDE SEQUENCE [LARGE SCALE GENOMIC DNA]</scope>
    <source>
        <strain evidence="1 2">T6</strain>
    </source>
</reference>
<protein>
    <submittedName>
        <fullName evidence="1">Pirin</fullName>
    </submittedName>
</protein>